<evidence type="ECO:0000313" key="2">
    <source>
        <dbReference type="Proteomes" id="UP001145114"/>
    </source>
</evidence>
<organism evidence="1 2">
    <name type="scientific">Spiromyces aspiralis</name>
    <dbReference type="NCBI Taxonomy" id="68401"/>
    <lineage>
        <taxon>Eukaryota</taxon>
        <taxon>Fungi</taxon>
        <taxon>Fungi incertae sedis</taxon>
        <taxon>Zoopagomycota</taxon>
        <taxon>Kickxellomycotina</taxon>
        <taxon>Kickxellomycetes</taxon>
        <taxon>Kickxellales</taxon>
        <taxon>Kickxellaceae</taxon>
        <taxon>Spiromyces</taxon>
    </lineage>
</organism>
<name>A0ACC1HPT1_9FUNG</name>
<dbReference type="EMBL" id="JAMZIH010002724">
    <property type="protein sequence ID" value="KAJ1677262.1"/>
    <property type="molecule type" value="Genomic_DNA"/>
</dbReference>
<sequence>MFRQVAARAVKLSGRRLQSTTTSATPVMANTTEWTKLGEAEQKKISTQLAEIMKGDWNTVSAENKKAAYYITYGPHGARTPHSKPGDTQKVVLGSIGLICVSLFFTTLIRRSVEQPKTMTKEWQEASNEYAKELNLNPISGISSKDYSGKGFVQ</sequence>
<accession>A0ACC1HPT1</accession>
<keyword evidence="2" id="KW-1185">Reference proteome</keyword>
<dbReference type="Proteomes" id="UP001145114">
    <property type="component" value="Unassembled WGS sequence"/>
</dbReference>
<comment type="caution">
    <text evidence="1">The sequence shown here is derived from an EMBL/GenBank/DDBJ whole genome shotgun (WGS) entry which is preliminary data.</text>
</comment>
<protein>
    <submittedName>
        <fullName evidence="1">Cytochrome c oxidase</fullName>
    </submittedName>
</protein>
<proteinExistence type="predicted"/>
<gene>
    <name evidence="1" type="primary">cox5</name>
    <name evidence="1" type="ORF">EV182_006529</name>
</gene>
<reference evidence="1" key="1">
    <citation type="submission" date="2022-06" db="EMBL/GenBank/DDBJ databases">
        <title>Phylogenomic reconstructions and comparative analyses of Kickxellomycotina fungi.</title>
        <authorList>
            <person name="Reynolds N.K."/>
            <person name="Stajich J.E."/>
            <person name="Barry K."/>
            <person name="Grigoriev I.V."/>
            <person name="Crous P."/>
            <person name="Smith M.E."/>
        </authorList>
    </citation>
    <scope>NUCLEOTIDE SEQUENCE</scope>
    <source>
        <strain evidence="1">RSA 2271</strain>
    </source>
</reference>
<evidence type="ECO:0000313" key="1">
    <source>
        <dbReference type="EMBL" id="KAJ1677262.1"/>
    </source>
</evidence>